<keyword evidence="2" id="KW-1185">Reference proteome</keyword>
<sequence length="59" mass="6474">MSYNFCLLYGEPSKSKNLGGGINDVPWFVFDSVFSVVADTVVIPYTIVTQSNKGNIKVN</sequence>
<protein>
    <recommendedName>
        <fullName evidence="3">YceK/YidQ family lipoprotein</fullName>
    </recommendedName>
</protein>
<evidence type="ECO:0000313" key="2">
    <source>
        <dbReference type="Proteomes" id="UP001528411"/>
    </source>
</evidence>
<dbReference type="Proteomes" id="UP001528411">
    <property type="component" value="Unassembled WGS sequence"/>
</dbReference>
<organism evidence="1 2">
    <name type="scientific">Psychrosphaera algicola</name>
    <dbReference type="NCBI Taxonomy" id="3023714"/>
    <lineage>
        <taxon>Bacteria</taxon>
        <taxon>Pseudomonadati</taxon>
        <taxon>Pseudomonadota</taxon>
        <taxon>Gammaproteobacteria</taxon>
        <taxon>Alteromonadales</taxon>
        <taxon>Pseudoalteromonadaceae</taxon>
        <taxon>Psychrosphaera</taxon>
    </lineage>
</organism>
<name>A0ABT5F7Z9_9GAMM</name>
<evidence type="ECO:0008006" key="3">
    <source>
        <dbReference type="Google" id="ProtNLM"/>
    </source>
</evidence>
<dbReference type="RefSeq" id="WP_272182481.1">
    <property type="nucleotide sequence ID" value="NZ_JAQOMS010000002.1"/>
</dbReference>
<comment type="caution">
    <text evidence="1">The sequence shown here is derived from an EMBL/GenBank/DDBJ whole genome shotgun (WGS) entry which is preliminary data.</text>
</comment>
<reference evidence="1 2" key="1">
    <citation type="submission" date="2023-01" db="EMBL/GenBank/DDBJ databases">
        <title>Psychrosphaera sp. nov., isolated from marine algae.</title>
        <authorList>
            <person name="Bayburt H."/>
            <person name="Choi B.J."/>
            <person name="Kim J.M."/>
            <person name="Choi D.G."/>
            <person name="Jeon C.O."/>
        </authorList>
    </citation>
    <scope>NUCLEOTIDE SEQUENCE [LARGE SCALE GENOMIC DNA]</scope>
    <source>
        <strain evidence="1 2">G1-22</strain>
    </source>
</reference>
<proteinExistence type="predicted"/>
<evidence type="ECO:0000313" key="1">
    <source>
        <dbReference type="EMBL" id="MDC2887658.1"/>
    </source>
</evidence>
<accession>A0ABT5F7Z9</accession>
<dbReference type="Pfam" id="PF07119">
    <property type="entry name" value="DUF1375"/>
    <property type="match status" value="1"/>
</dbReference>
<dbReference type="EMBL" id="JAQOMS010000002">
    <property type="protein sequence ID" value="MDC2887658.1"/>
    <property type="molecule type" value="Genomic_DNA"/>
</dbReference>
<dbReference type="InterPro" id="IPR010780">
    <property type="entry name" value="DUF1375"/>
</dbReference>
<gene>
    <name evidence="1" type="ORF">PN838_00820</name>
</gene>